<sequence length="84" mass="9687">MNKQNLRLRKCIVCKEQKTKDELIRIVKDKEGNISIDHSGKLNGRGAYICKNKNCIDSAISKKILNRHLKTNVNAEIYKELESM</sequence>
<dbReference type="NCBIfam" id="NF047356">
    <property type="entry name" value="RNA_bind_RnpM"/>
    <property type="match status" value="1"/>
</dbReference>
<proteinExistence type="predicted"/>
<evidence type="ECO:0000259" key="1">
    <source>
        <dbReference type="Pfam" id="PF04296"/>
    </source>
</evidence>
<dbReference type="SUPFAM" id="SSF64376">
    <property type="entry name" value="YlxR-like"/>
    <property type="match status" value="1"/>
</dbReference>
<dbReference type="InterPro" id="IPR035931">
    <property type="entry name" value="YlxR-like_sf"/>
</dbReference>
<dbReference type="Gene3D" id="3.30.1230.10">
    <property type="entry name" value="YlxR-like"/>
    <property type="match status" value="1"/>
</dbReference>
<dbReference type="Pfam" id="PF04296">
    <property type="entry name" value="YlxR"/>
    <property type="match status" value="1"/>
</dbReference>
<evidence type="ECO:0000313" key="2">
    <source>
        <dbReference type="EMBL" id="MFM1524851.1"/>
    </source>
</evidence>
<dbReference type="CDD" id="cd00279">
    <property type="entry name" value="YlxR"/>
    <property type="match status" value="1"/>
</dbReference>
<comment type="caution">
    <text evidence="2">The sequence shown here is derived from an EMBL/GenBank/DDBJ whole genome shotgun (WGS) entry which is preliminary data.</text>
</comment>
<gene>
    <name evidence="2" type="ORF">ABGF40_04120</name>
</gene>
<dbReference type="InterPro" id="IPR037465">
    <property type="entry name" value="YlxR"/>
</dbReference>
<accession>A0ABW9F5X1</accession>
<organism evidence="2 3">
    <name type="scientific">Helcococcus bovis</name>
    <dbReference type="NCBI Taxonomy" id="3153252"/>
    <lineage>
        <taxon>Bacteria</taxon>
        <taxon>Bacillati</taxon>
        <taxon>Bacillota</taxon>
        <taxon>Tissierellia</taxon>
        <taxon>Tissierellales</taxon>
        <taxon>Peptoniphilaceae</taxon>
        <taxon>Helcococcus</taxon>
    </lineage>
</organism>
<evidence type="ECO:0000313" key="3">
    <source>
        <dbReference type="Proteomes" id="UP001629536"/>
    </source>
</evidence>
<reference evidence="2 3" key="1">
    <citation type="journal article" date="2024" name="Front. Microbiol.">
        <title>Pangenomic and biochemical analyses of Helcococcus ovis reveal widespread tetracycline resistance and a novel bacterial species, Helcococcus bovis.</title>
        <authorList>
            <person name="Cunha F."/>
            <person name="Zhai Y."/>
            <person name="Casaro S."/>
            <person name="Jones K.L."/>
            <person name="Hernandez M."/>
            <person name="Bisinotto R.S."/>
            <person name="Kariyawasam S."/>
            <person name="Brown M.B."/>
            <person name="Phillips A."/>
            <person name="Jeong K.C."/>
            <person name="Galvao K.N."/>
        </authorList>
    </citation>
    <scope>NUCLEOTIDE SEQUENCE [LARGE SCALE GENOMIC DNA]</scope>
    <source>
        <strain evidence="2 3">KG197</strain>
    </source>
</reference>
<feature type="domain" description="YlxR" evidence="1">
    <location>
        <begin position="9"/>
        <end position="82"/>
    </location>
</feature>
<name>A0ABW9F5X1_9FIRM</name>
<dbReference type="PANTHER" id="PTHR34215:SF1">
    <property type="entry name" value="YLXR DOMAIN-CONTAINING PROTEIN"/>
    <property type="match status" value="1"/>
</dbReference>
<dbReference type="RefSeq" id="WP_408105256.1">
    <property type="nucleotide sequence ID" value="NZ_JBFNFH010000007.1"/>
</dbReference>
<keyword evidence="3" id="KW-1185">Reference proteome</keyword>
<protein>
    <submittedName>
        <fullName evidence="2">YlxR family protein</fullName>
    </submittedName>
</protein>
<dbReference type="InterPro" id="IPR007393">
    <property type="entry name" value="YlxR_dom"/>
</dbReference>
<dbReference type="EMBL" id="JBFNFH010000007">
    <property type="protein sequence ID" value="MFM1524851.1"/>
    <property type="molecule type" value="Genomic_DNA"/>
</dbReference>
<dbReference type="PANTHER" id="PTHR34215">
    <property type="entry name" value="BLL0784 PROTEIN"/>
    <property type="match status" value="1"/>
</dbReference>
<dbReference type="Proteomes" id="UP001629536">
    <property type="component" value="Unassembled WGS sequence"/>
</dbReference>